<dbReference type="EMBL" id="MK656960">
    <property type="protein sequence ID" value="QKG03156.1"/>
    <property type="molecule type" value="Genomic_DNA"/>
</dbReference>
<organism evidence="1">
    <name type="scientific">Laguncularia racemosa</name>
    <dbReference type="NCBI Taxonomy" id="190524"/>
    <lineage>
        <taxon>Eukaryota</taxon>
        <taxon>Viridiplantae</taxon>
        <taxon>Streptophyta</taxon>
        <taxon>Embryophyta</taxon>
        <taxon>Tracheophyta</taxon>
        <taxon>Spermatophyta</taxon>
        <taxon>Magnoliopsida</taxon>
        <taxon>eudicotyledons</taxon>
        <taxon>Gunneridae</taxon>
        <taxon>Pentapetalae</taxon>
        <taxon>rosids</taxon>
        <taxon>malvids</taxon>
        <taxon>Myrtales</taxon>
        <taxon>Combretaceae</taxon>
        <taxon>Laguncularia</taxon>
    </lineage>
</organism>
<evidence type="ECO:0000313" key="1">
    <source>
        <dbReference type="EMBL" id="QKG03156.1"/>
    </source>
</evidence>
<name>A0A859AST1_9MYRT</name>
<protein>
    <submittedName>
        <fullName evidence="1">Ycf15</fullName>
    </submittedName>
</protein>
<dbReference type="AlphaFoldDB" id="A0A859AST1"/>
<accession>A0A859AST1</accession>
<sequence length="25" mass="2864">MARIRVVYLKEVDLPASLMIESSSR</sequence>
<geneLocation type="chloroplast" evidence="1"/>
<reference evidence="1" key="1">
    <citation type="submission" date="2019-03" db="EMBL/GenBank/DDBJ databases">
        <title>Divergence time estimation of pantropical mangrove clade Laguncularia/Laguncularia.</title>
        <authorList>
            <person name="Huang J."/>
        </authorList>
    </citation>
    <scope>NUCLEOTIDE SEQUENCE</scope>
    <source>
        <strain evidence="1">LGBH01</strain>
    </source>
</reference>
<keyword evidence="1" id="KW-0150">Chloroplast</keyword>
<proteinExistence type="predicted"/>
<gene>
    <name evidence="1" type="primary">ycf15</name>
</gene>
<keyword evidence="1" id="KW-0934">Plastid</keyword>